<feature type="region of interest" description="Disordered" evidence="1">
    <location>
        <begin position="222"/>
        <end position="254"/>
    </location>
</feature>
<dbReference type="PANTHER" id="PTHR24413">
    <property type="entry name" value="SPECKLE-TYPE POZ PROTEIN"/>
    <property type="match status" value="1"/>
</dbReference>
<reference evidence="4 5" key="1">
    <citation type="submission" date="2020-12" db="EMBL/GenBank/DDBJ databases">
        <title>Metabolic potential, ecology and presence of endohyphal bacteria is reflected in genomic diversity of Mucoromycotina.</title>
        <authorList>
            <person name="Muszewska A."/>
            <person name="Okrasinska A."/>
            <person name="Steczkiewicz K."/>
            <person name="Drgas O."/>
            <person name="Orlowska M."/>
            <person name="Perlinska-Lenart U."/>
            <person name="Aleksandrzak-Piekarczyk T."/>
            <person name="Szatraj K."/>
            <person name="Zielenkiewicz U."/>
            <person name="Pilsyk S."/>
            <person name="Malc E."/>
            <person name="Mieczkowski P."/>
            <person name="Kruszewska J.S."/>
            <person name="Biernat P."/>
            <person name="Pawlowska J."/>
        </authorList>
    </citation>
    <scope>NUCLEOTIDE SEQUENCE [LARGE SCALE GENOMIC DNA]</scope>
    <source>
        <strain evidence="4 5">CBS 142.35</strain>
    </source>
</reference>
<dbReference type="SMART" id="SM00225">
    <property type="entry name" value="BTB"/>
    <property type="match status" value="1"/>
</dbReference>
<dbReference type="Pfam" id="PF00651">
    <property type="entry name" value="BTB"/>
    <property type="match status" value="2"/>
</dbReference>
<dbReference type="InterPro" id="IPR000938">
    <property type="entry name" value="CAP-Gly_domain"/>
</dbReference>
<feature type="compositionally biased region" description="Low complexity" evidence="1">
    <location>
        <begin position="224"/>
        <end position="237"/>
    </location>
</feature>
<accession>A0A8H7VLU5</accession>
<dbReference type="InterPro" id="IPR000210">
    <property type="entry name" value="BTB/POZ_dom"/>
</dbReference>
<feature type="compositionally biased region" description="Low complexity" evidence="1">
    <location>
        <begin position="723"/>
        <end position="734"/>
    </location>
</feature>
<sequence length="1067" mass="118416">MLYGPSEKTLKKSLHTVLDNALEYVADICFEFPEAKVWAHRAILLARIPKEFQQHYLKELNNTTEKKTISIDISQVIPYTTFQILLRYWYTSEFYPEHYNQPQVIVDSPSSSIGSTISNGSTFSTASTKTSLSSCSNNNNNKQDELSGLKQFNATISQLPSEIEQLEQRLDFKLIPTITKRKEDEKFYSHFEQLVADLEQMRGQQLGSDVLVTLFTPAPPALPPSFINNNNTNNKNSNNDKKTPSSPTTSTGKEIPSILFNHTQVSSTQTSKLTSTASTSQAESFPAHRFILASQSPYFYAMFCTQFREASSSTVHLPGDLFTPITTQVILRYFYSDTLIIPSLRKLPSSFAQRRLTEKKHALRVLQLVFPAADYLGHFDTICQAILHEMDKICHGFKCLCNDCAALLPFMLWFADKYSNTIPLLRPALMSLYSDPVHSIAPLWSQQPFAVLVGHMSPSVTSLAEYTIASVFCNNMDNFHGSSSSTLNNGGNGGAGQLNTMISELSQQTLDNVTKHNAIHVLHSLHLCLSQIRSANPFPTWSTPALDLVYPILHHTVDMISRNFDFYCVEYPILLSCVDGIGVGFSVDFLEFLLKRVLSKDSIRDSNASILYQGIVRDLVGRQEVVKNVAVDGVLLDARNQCADYLAHRWVQVKAQGGFNKIDKDVMRSLSDDIGVPYRTLTKPIESDFAAMFGFKSKAKIKSKSSSTIFSDEFNQQQLQKTSGSRRLSLSGLRPQRSNGALKSQAAADMARITRSRSLSNEAIPSRPVISDTLSAESIKKLSKDGLSSQPLIHLLSLESEARRQRQDDQTPNQQQPSSPGFLNNVNNNTNNNANNNKQLACITEALLPLSSTITEWTLLEEDPTTSTSTTTTNSSSSSSNNNNNSLSNNSNSTSNNTNSSNNNTNKNTNTNTSLRQTRLKFELPTTPLRAKSPVQKPFLASSSQSLSNDGSSHSRRGKSTRKSRWGIGGSNSDISDDEELVTMVTPVIGAKVELLRRPLPTLGTIKYVGSVSFARGTWVGVELESRLGKNDGQIEGVRYFRTDPQRGVFVKIDDFKVISLPHVQTI</sequence>
<protein>
    <recommendedName>
        <fullName evidence="6">CAP-Gly domain-containing protein</fullName>
    </recommendedName>
</protein>
<dbReference type="Proteomes" id="UP000646827">
    <property type="component" value="Unassembled WGS sequence"/>
</dbReference>
<proteinExistence type="predicted"/>
<dbReference type="Gene3D" id="2.30.30.190">
    <property type="entry name" value="CAP Gly-rich-like domain"/>
    <property type="match status" value="1"/>
</dbReference>
<dbReference type="SUPFAM" id="SSF74924">
    <property type="entry name" value="Cap-Gly domain"/>
    <property type="match status" value="1"/>
</dbReference>
<feature type="domain" description="BTB" evidence="2">
    <location>
        <begin position="26"/>
        <end position="98"/>
    </location>
</feature>
<dbReference type="SMART" id="SM01052">
    <property type="entry name" value="CAP_GLY"/>
    <property type="match status" value="1"/>
</dbReference>
<dbReference type="Gene3D" id="3.30.710.10">
    <property type="entry name" value="Potassium Channel Kv1.1, Chain A"/>
    <property type="match status" value="2"/>
</dbReference>
<dbReference type="AlphaFoldDB" id="A0A8H7VLU5"/>
<evidence type="ECO:0000256" key="1">
    <source>
        <dbReference type="SAM" id="MobiDB-lite"/>
    </source>
</evidence>
<dbReference type="InterPro" id="IPR036859">
    <property type="entry name" value="CAP-Gly_dom_sf"/>
</dbReference>
<evidence type="ECO:0000313" key="4">
    <source>
        <dbReference type="EMBL" id="KAG2227451.1"/>
    </source>
</evidence>
<organism evidence="4 5">
    <name type="scientific">Circinella minor</name>
    <dbReference type="NCBI Taxonomy" id="1195481"/>
    <lineage>
        <taxon>Eukaryota</taxon>
        <taxon>Fungi</taxon>
        <taxon>Fungi incertae sedis</taxon>
        <taxon>Mucoromycota</taxon>
        <taxon>Mucoromycotina</taxon>
        <taxon>Mucoromycetes</taxon>
        <taxon>Mucorales</taxon>
        <taxon>Lichtheimiaceae</taxon>
        <taxon>Circinella</taxon>
    </lineage>
</organism>
<feature type="domain" description="BTB" evidence="2">
    <location>
        <begin position="271"/>
        <end position="343"/>
    </location>
</feature>
<evidence type="ECO:0000259" key="2">
    <source>
        <dbReference type="PROSITE" id="PS50097"/>
    </source>
</evidence>
<evidence type="ECO:0008006" key="6">
    <source>
        <dbReference type="Google" id="ProtNLM"/>
    </source>
</evidence>
<comment type="caution">
    <text evidence="4">The sequence shown here is derived from an EMBL/GenBank/DDBJ whole genome shotgun (WGS) entry which is preliminary data.</text>
</comment>
<dbReference type="PROSITE" id="PS50245">
    <property type="entry name" value="CAP_GLY_2"/>
    <property type="match status" value="1"/>
</dbReference>
<gene>
    <name evidence="4" type="ORF">INT45_007476</name>
</gene>
<feature type="region of interest" description="Disordered" evidence="1">
    <location>
        <begin position="802"/>
        <end position="833"/>
    </location>
</feature>
<evidence type="ECO:0000259" key="3">
    <source>
        <dbReference type="PROSITE" id="PS50245"/>
    </source>
</evidence>
<feature type="region of interest" description="Disordered" evidence="1">
    <location>
        <begin position="717"/>
        <end position="745"/>
    </location>
</feature>
<dbReference type="SUPFAM" id="SSF54695">
    <property type="entry name" value="POZ domain"/>
    <property type="match status" value="2"/>
</dbReference>
<dbReference type="InterPro" id="IPR011333">
    <property type="entry name" value="SKP1/BTB/POZ_sf"/>
</dbReference>
<feature type="compositionally biased region" description="Low complexity" evidence="1">
    <location>
        <begin position="810"/>
        <end position="833"/>
    </location>
</feature>
<feature type="compositionally biased region" description="Basic residues" evidence="1">
    <location>
        <begin position="954"/>
        <end position="965"/>
    </location>
</feature>
<dbReference type="CDD" id="cd18186">
    <property type="entry name" value="BTB_POZ_ZBTB_KLHL-like"/>
    <property type="match status" value="1"/>
</dbReference>
<feature type="domain" description="CAP-Gly" evidence="3">
    <location>
        <begin position="1010"/>
        <end position="1052"/>
    </location>
</feature>
<dbReference type="Pfam" id="PF01302">
    <property type="entry name" value="CAP_GLY"/>
    <property type="match status" value="1"/>
</dbReference>
<name>A0A8H7VLU5_9FUNG</name>
<keyword evidence="5" id="KW-1185">Reference proteome</keyword>
<dbReference type="EMBL" id="JAEPRB010000007">
    <property type="protein sequence ID" value="KAG2227451.1"/>
    <property type="molecule type" value="Genomic_DNA"/>
</dbReference>
<feature type="region of interest" description="Disordered" evidence="1">
    <location>
        <begin position="861"/>
        <end position="973"/>
    </location>
</feature>
<feature type="compositionally biased region" description="Low complexity" evidence="1">
    <location>
        <begin position="942"/>
        <end position="952"/>
    </location>
</feature>
<feature type="compositionally biased region" description="Low complexity" evidence="1">
    <location>
        <begin position="865"/>
        <end position="914"/>
    </location>
</feature>
<dbReference type="OrthoDB" id="2130750at2759"/>
<evidence type="ECO:0000313" key="5">
    <source>
        <dbReference type="Proteomes" id="UP000646827"/>
    </source>
</evidence>
<dbReference type="PROSITE" id="PS50097">
    <property type="entry name" value="BTB"/>
    <property type="match status" value="2"/>
</dbReference>